<protein>
    <submittedName>
        <fullName evidence="1">Uncharacterized protein</fullName>
    </submittedName>
</protein>
<gene>
    <name evidence="1" type="ORF">AFUS01_LOCUS5684</name>
</gene>
<reference evidence="1" key="1">
    <citation type="submission" date="2021-06" db="EMBL/GenBank/DDBJ databases">
        <authorList>
            <person name="Hodson N. C."/>
            <person name="Mongue J. A."/>
            <person name="Jaron S. K."/>
        </authorList>
    </citation>
    <scope>NUCLEOTIDE SEQUENCE</scope>
</reference>
<dbReference type="AlphaFoldDB" id="A0A8J2J9N0"/>
<name>A0A8J2J9N0_9HEXA</name>
<feature type="non-terminal residue" evidence="1">
    <location>
        <position position="40"/>
    </location>
</feature>
<keyword evidence="2" id="KW-1185">Reference proteome</keyword>
<evidence type="ECO:0000313" key="1">
    <source>
        <dbReference type="EMBL" id="CAG7716155.1"/>
    </source>
</evidence>
<accession>A0A8J2J9N0</accession>
<proteinExistence type="predicted"/>
<organism evidence="1 2">
    <name type="scientific">Allacma fusca</name>
    <dbReference type="NCBI Taxonomy" id="39272"/>
    <lineage>
        <taxon>Eukaryota</taxon>
        <taxon>Metazoa</taxon>
        <taxon>Ecdysozoa</taxon>
        <taxon>Arthropoda</taxon>
        <taxon>Hexapoda</taxon>
        <taxon>Collembola</taxon>
        <taxon>Symphypleona</taxon>
        <taxon>Sminthuridae</taxon>
        <taxon>Allacma</taxon>
    </lineage>
</organism>
<dbReference type="OrthoDB" id="5984724at2759"/>
<dbReference type="Proteomes" id="UP000708208">
    <property type="component" value="Unassembled WGS sequence"/>
</dbReference>
<evidence type="ECO:0000313" key="2">
    <source>
        <dbReference type="Proteomes" id="UP000708208"/>
    </source>
</evidence>
<comment type="caution">
    <text evidence="1">The sequence shown here is derived from an EMBL/GenBank/DDBJ whole genome shotgun (WGS) entry which is preliminary data.</text>
</comment>
<sequence length="40" mass="4710">MAVKRFYALESKFNRHPSLKVQYTQVIHDLIQDGHIETVP</sequence>
<dbReference type="EMBL" id="CAJVCH010036257">
    <property type="protein sequence ID" value="CAG7716155.1"/>
    <property type="molecule type" value="Genomic_DNA"/>
</dbReference>